<dbReference type="FunCoup" id="A0A3B3HF27">
    <property type="interactions" value="21"/>
</dbReference>
<evidence type="ECO:0000313" key="11">
    <source>
        <dbReference type="Ensembl" id="ENSORLP00000030381.1"/>
    </source>
</evidence>
<dbReference type="GO" id="GO:0005576">
    <property type="term" value="C:extracellular region"/>
    <property type="evidence" value="ECO:0007669"/>
    <property type="project" value="UniProtKB-SubCell"/>
</dbReference>
<evidence type="ECO:0000256" key="7">
    <source>
        <dbReference type="ARBA" id="ARBA00023157"/>
    </source>
</evidence>
<accession>A0A3B3HF27</accession>
<dbReference type="Proteomes" id="UP000001038">
    <property type="component" value="Chromosome 20"/>
</dbReference>
<dbReference type="GO" id="GO:0006954">
    <property type="term" value="P:inflammatory response"/>
    <property type="evidence" value="ECO:0007669"/>
    <property type="project" value="UniProtKB-KW"/>
</dbReference>
<reference evidence="11" key="2">
    <citation type="submission" date="2025-08" db="UniProtKB">
        <authorList>
            <consortium name="Ensembl"/>
        </authorList>
    </citation>
    <scope>IDENTIFICATION</scope>
    <source>
        <strain evidence="11">Hd-rR</strain>
    </source>
</reference>
<keyword evidence="6" id="KW-0221">Differentiation</keyword>
<keyword evidence="3" id="KW-0145">Chemotaxis</keyword>
<dbReference type="AlphaFoldDB" id="A0A3B3HF27"/>
<sequence length="165" mass="19004">MAALMLWLLGVGVLFLGSDAQEAYDDLPEILRIGVDLALTNVNNHSSIQQHFLFFNSVSQMKEELGFNLRYISHHFNLKATDCQRGVNDTSECQFRNDRPLIDCLVCYKTFEGEIENPPTPYLHCIHKPKLTEEMRRIRAEQCSRMEYRRGSATLLGVVDPQKRN</sequence>
<dbReference type="GeneID" id="101165676"/>
<dbReference type="GO" id="GO:0030154">
    <property type="term" value="P:cell differentiation"/>
    <property type="evidence" value="ECO:0007669"/>
    <property type="project" value="UniProtKB-KW"/>
</dbReference>
<evidence type="ECO:0000256" key="5">
    <source>
        <dbReference type="ARBA" id="ARBA00022729"/>
    </source>
</evidence>
<name>A0A3B3HF27_ORYLA</name>
<keyword evidence="12" id="KW-1185">Reference proteome</keyword>
<evidence type="ECO:0000256" key="9">
    <source>
        <dbReference type="ARBA" id="ARBA00032785"/>
    </source>
</evidence>
<reference evidence="11" key="3">
    <citation type="submission" date="2025-09" db="UniProtKB">
        <authorList>
            <consortium name="Ensembl"/>
        </authorList>
    </citation>
    <scope>IDENTIFICATION</scope>
    <source>
        <strain evidence="11">Hd-rR</strain>
    </source>
</reference>
<dbReference type="GO" id="GO:0005102">
    <property type="term" value="F:signaling receptor binding"/>
    <property type="evidence" value="ECO:0007669"/>
    <property type="project" value="InterPro"/>
</dbReference>
<dbReference type="RefSeq" id="XP_011487347.1">
    <property type="nucleotide sequence ID" value="XM_011489045.3"/>
</dbReference>
<dbReference type="PANTHER" id="PTHR15106">
    <property type="entry name" value="RETINOIC ACID RECEPTOR RESPONDER PROTEIN 2"/>
    <property type="match status" value="1"/>
</dbReference>
<dbReference type="InterPro" id="IPR029562">
    <property type="entry name" value="Chemerin"/>
</dbReference>
<protein>
    <recommendedName>
        <fullName evidence="2">Retinoic acid receptor responder protein 2</fullName>
    </recommendedName>
    <alternativeName>
        <fullName evidence="9">Chemerin</fullName>
    </alternativeName>
</protein>
<dbReference type="GeneTree" id="ENSGT00400000024709"/>
<dbReference type="KEGG" id="ola:101165676"/>
<dbReference type="OrthoDB" id="8547623at2759"/>
<evidence type="ECO:0000256" key="6">
    <source>
        <dbReference type="ARBA" id="ARBA00022782"/>
    </source>
</evidence>
<keyword evidence="4" id="KW-0964">Secreted</keyword>
<keyword evidence="5 10" id="KW-0732">Signal</keyword>
<evidence type="ECO:0000256" key="4">
    <source>
        <dbReference type="ARBA" id="ARBA00022525"/>
    </source>
</evidence>
<evidence type="ECO:0000256" key="2">
    <source>
        <dbReference type="ARBA" id="ARBA00018808"/>
    </source>
</evidence>
<dbReference type="Bgee" id="ENSORLG00000029077">
    <property type="expression patterns" value="Expressed in pharyngeal gill and 13 other cell types or tissues"/>
</dbReference>
<keyword evidence="7" id="KW-1015">Disulfide bond</keyword>
<proteinExistence type="predicted"/>
<keyword evidence="8" id="KW-0395">Inflammatory response</keyword>
<reference evidence="11 12" key="1">
    <citation type="journal article" date="2007" name="Nature">
        <title>The medaka draft genome and insights into vertebrate genome evolution.</title>
        <authorList>
            <person name="Kasahara M."/>
            <person name="Naruse K."/>
            <person name="Sasaki S."/>
            <person name="Nakatani Y."/>
            <person name="Qu W."/>
            <person name="Ahsan B."/>
            <person name="Yamada T."/>
            <person name="Nagayasu Y."/>
            <person name="Doi K."/>
            <person name="Kasai Y."/>
            <person name="Jindo T."/>
            <person name="Kobayashi D."/>
            <person name="Shimada A."/>
            <person name="Toyoda A."/>
            <person name="Kuroki Y."/>
            <person name="Fujiyama A."/>
            <person name="Sasaki T."/>
            <person name="Shimizu A."/>
            <person name="Asakawa S."/>
            <person name="Shimizu N."/>
            <person name="Hashimoto S."/>
            <person name="Yang J."/>
            <person name="Lee Y."/>
            <person name="Matsushima K."/>
            <person name="Sugano S."/>
            <person name="Sakaizumi M."/>
            <person name="Narita T."/>
            <person name="Ohishi K."/>
            <person name="Haga S."/>
            <person name="Ohta F."/>
            <person name="Nomoto H."/>
            <person name="Nogata K."/>
            <person name="Morishita T."/>
            <person name="Endo T."/>
            <person name="Shin-I T."/>
            <person name="Takeda H."/>
            <person name="Morishita S."/>
            <person name="Kohara Y."/>
        </authorList>
    </citation>
    <scope>NUCLEOTIDE SEQUENCE [LARGE SCALE GENOMIC DNA]</scope>
    <source>
        <strain evidence="11 12">Hd-rR</strain>
    </source>
</reference>
<evidence type="ECO:0000256" key="1">
    <source>
        <dbReference type="ARBA" id="ARBA00004613"/>
    </source>
</evidence>
<evidence type="ECO:0000256" key="8">
    <source>
        <dbReference type="ARBA" id="ARBA00023198"/>
    </source>
</evidence>
<dbReference type="Ensembl" id="ENSORLT00000044216.1">
    <property type="protein sequence ID" value="ENSORLP00000030381.1"/>
    <property type="gene ID" value="ENSORLG00000029077.1"/>
</dbReference>
<dbReference type="GO" id="GO:0006935">
    <property type="term" value="P:chemotaxis"/>
    <property type="evidence" value="ECO:0007669"/>
    <property type="project" value="UniProtKB-KW"/>
</dbReference>
<dbReference type="PANTHER" id="PTHR15106:SF2">
    <property type="entry name" value="RETINOIC ACID RECEPTOR RESPONDER PROTEIN 2"/>
    <property type="match status" value="1"/>
</dbReference>
<evidence type="ECO:0000313" key="12">
    <source>
        <dbReference type="Proteomes" id="UP000001038"/>
    </source>
</evidence>
<dbReference type="InParanoid" id="A0A3B3HF27"/>
<dbReference type="SUPFAM" id="SSF54403">
    <property type="entry name" value="Cystatin/monellin"/>
    <property type="match status" value="1"/>
</dbReference>
<gene>
    <name evidence="11" type="primary">LOC101165676</name>
</gene>
<evidence type="ECO:0000256" key="10">
    <source>
        <dbReference type="SAM" id="SignalP"/>
    </source>
</evidence>
<dbReference type="InterPro" id="IPR046350">
    <property type="entry name" value="Cystatin_sf"/>
</dbReference>
<feature type="signal peptide" evidence="10">
    <location>
        <begin position="1"/>
        <end position="20"/>
    </location>
</feature>
<feature type="chain" id="PRO_5017210057" description="Retinoic acid receptor responder protein 2" evidence="10">
    <location>
        <begin position="21"/>
        <end position="165"/>
    </location>
</feature>
<dbReference type="OMA" id="AGIQHHF"/>
<evidence type="ECO:0000256" key="3">
    <source>
        <dbReference type="ARBA" id="ARBA00022500"/>
    </source>
</evidence>
<dbReference type="GO" id="GO:0050994">
    <property type="term" value="P:regulation of lipid catabolic process"/>
    <property type="evidence" value="ECO:0007669"/>
    <property type="project" value="InterPro"/>
</dbReference>
<comment type="subcellular location">
    <subcellularLocation>
        <location evidence="1">Secreted</location>
    </subcellularLocation>
</comment>
<organism evidence="11 12">
    <name type="scientific">Oryzias latipes</name>
    <name type="common">Japanese rice fish</name>
    <name type="synonym">Japanese killifish</name>
    <dbReference type="NCBI Taxonomy" id="8090"/>
    <lineage>
        <taxon>Eukaryota</taxon>
        <taxon>Metazoa</taxon>
        <taxon>Chordata</taxon>
        <taxon>Craniata</taxon>
        <taxon>Vertebrata</taxon>
        <taxon>Euteleostomi</taxon>
        <taxon>Actinopterygii</taxon>
        <taxon>Neopterygii</taxon>
        <taxon>Teleostei</taxon>
        <taxon>Neoteleostei</taxon>
        <taxon>Acanthomorphata</taxon>
        <taxon>Ovalentaria</taxon>
        <taxon>Atherinomorphae</taxon>
        <taxon>Beloniformes</taxon>
        <taxon>Adrianichthyidae</taxon>
        <taxon>Oryziinae</taxon>
        <taxon>Oryzias</taxon>
    </lineage>
</organism>